<dbReference type="OrthoDB" id="10600645at2759"/>
<accession>A0A2P5DQF5</accession>
<name>A0A2P5DQF5_PARAD</name>
<feature type="non-terminal residue" evidence="1">
    <location>
        <position position="191"/>
    </location>
</feature>
<dbReference type="EMBL" id="JXTB01000023">
    <property type="protein sequence ID" value="PON75518.1"/>
    <property type="molecule type" value="Genomic_DNA"/>
</dbReference>
<reference evidence="2" key="1">
    <citation type="submission" date="2016-06" db="EMBL/GenBank/DDBJ databases">
        <title>Parallel loss of symbiosis genes in relatives of nitrogen-fixing non-legume Parasponia.</title>
        <authorList>
            <person name="Van Velzen R."/>
            <person name="Holmer R."/>
            <person name="Bu F."/>
            <person name="Rutten L."/>
            <person name="Van Zeijl A."/>
            <person name="Liu W."/>
            <person name="Santuari L."/>
            <person name="Cao Q."/>
            <person name="Sharma T."/>
            <person name="Shen D."/>
            <person name="Roswanjaya Y."/>
            <person name="Wardhani T."/>
            <person name="Kalhor M.S."/>
            <person name="Jansen J."/>
            <person name="Van den Hoogen J."/>
            <person name="Gungor B."/>
            <person name="Hartog M."/>
            <person name="Hontelez J."/>
            <person name="Verver J."/>
            <person name="Yang W.-C."/>
            <person name="Schijlen E."/>
            <person name="Repin R."/>
            <person name="Schilthuizen M."/>
            <person name="Schranz E."/>
            <person name="Heidstra R."/>
            <person name="Miyata K."/>
            <person name="Fedorova E."/>
            <person name="Kohlen W."/>
            <person name="Bisseling T."/>
            <person name="Smit S."/>
            <person name="Geurts R."/>
        </authorList>
    </citation>
    <scope>NUCLEOTIDE SEQUENCE [LARGE SCALE GENOMIC DNA]</scope>
    <source>
        <strain evidence="2">cv. WU1-14</strain>
    </source>
</reference>
<sequence>MHEKCGGSFDDIDGKRDFWNVLSDCDLADLGCVGEQMTWARGQDNGRIMLEHLDREGYVEVIKMVWERDNSEEDVLMFAKKLRRMARAVGKWGFETFGCIPNKIKAISQEIDDLNKDLLGRRNSLNNIEDRNGVWKIGEDHFTATVFDYFSDIFTSLVLDEEIFNPILNDWNSFLSEHMKLRLAQPFNMDD</sequence>
<dbReference type="AlphaFoldDB" id="A0A2P5DQF5"/>
<evidence type="ECO:0000313" key="1">
    <source>
        <dbReference type="EMBL" id="PON75518.1"/>
    </source>
</evidence>
<protein>
    <submittedName>
        <fullName evidence="1">Uncharacterized protein</fullName>
    </submittedName>
</protein>
<keyword evidence="2" id="KW-1185">Reference proteome</keyword>
<dbReference type="Proteomes" id="UP000237105">
    <property type="component" value="Unassembled WGS sequence"/>
</dbReference>
<comment type="caution">
    <text evidence="1">The sequence shown here is derived from an EMBL/GenBank/DDBJ whole genome shotgun (WGS) entry which is preliminary data.</text>
</comment>
<proteinExistence type="predicted"/>
<gene>
    <name evidence="1" type="ORF">PanWU01x14_041430</name>
</gene>
<organism evidence="1 2">
    <name type="scientific">Parasponia andersonii</name>
    <name type="common">Sponia andersonii</name>
    <dbReference type="NCBI Taxonomy" id="3476"/>
    <lineage>
        <taxon>Eukaryota</taxon>
        <taxon>Viridiplantae</taxon>
        <taxon>Streptophyta</taxon>
        <taxon>Embryophyta</taxon>
        <taxon>Tracheophyta</taxon>
        <taxon>Spermatophyta</taxon>
        <taxon>Magnoliopsida</taxon>
        <taxon>eudicotyledons</taxon>
        <taxon>Gunneridae</taxon>
        <taxon>Pentapetalae</taxon>
        <taxon>rosids</taxon>
        <taxon>fabids</taxon>
        <taxon>Rosales</taxon>
        <taxon>Cannabaceae</taxon>
        <taxon>Parasponia</taxon>
    </lineage>
</organism>
<evidence type="ECO:0000313" key="2">
    <source>
        <dbReference type="Proteomes" id="UP000237105"/>
    </source>
</evidence>